<organism evidence="1 2">
    <name type="scientific">Pristionchus mayeri</name>
    <dbReference type="NCBI Taxonomy" id="1317129"/>
    <lineage>
        <taxon>Eukaryota</taxon>
        <taxon>Metazoa</taxon>
        <taxon>Ecdysozoa</taxon>
        <taxon>Nematoda</taxon>
        <taxon>Chromadorea</taxon>
        <taxon>Rhabditida</taxon>
        <taxon>Rhabditina</taxon>
        <taxon>Diplogasteromorpha</taxon>
        <taxon>Diplogasteroidea</taxon>
        <taxon>Neodiplogasteridae</taxon>
        <taxon>Pristionchus</taxon>
    </lineage>
</organism>
<evidence type="ECO:0000313" key="1">
    <source>
        <dbReference type="EMBL" id="GMR34530.1"/>
    </source>
</evidence>
<keyword evidence="2" id="KW-1185">Reference proteome</keyword>
<sequence length="125" mass="14318">MKRLFVQWKGREIDVGVPGDLFDFDNENCHIGVFGNAIYFATRDAKIYKVTFSSTIGMTVSYRHLLSDEMLHPGGLCERDINGEKYLYRMCDNSETNVIVIDLPDQDLFKITFAGIYRSAYVNDS</sequence>
<name>A0AAN4ZCN8_9BILA</name>
<gene>
    <name evidence="1" type="ORF">PMAYCL1PPCAC_04725</name>
</gene>
<evidence type="ECO:0000313" key="2">
    <source>
        <dbReference type="Proteomes" id="UP001328107"/>
    </source>
</evidence>
<dbReference type="Proteomes" id="UP001328107">
    <property type="component" value="Unassembled WGS sequence"/>
</dbReference>
<reference evidence="2" key="1">
    <citation type="submission" date="2022-10" db="EMBL/GenBank/DDBJ databases">
        <title>Genome assembly of Pristionchus species.</title>
        <authorList>
            <person name="Yoshida K."/>
            <person name="Sommer R.J."/>
        </authorList>
    </citation>
    <scope>NUCLEOTIDE SEQUENCE [LARGE SCALE GENOMIC DNA]</scope>
    <source>
        <strain evidence="2">RS5460</strain>
    </source>
</reference>
<dbReference type="AlphaFoldDB" id="A0AAN4ZCN8"/>
<dbReference type="EMBL" id="BTRK01000002">
    <property type="protein sequence ID" value="GMR34530.1"/>
    <property type="molecule type" value="Genomic_DNA"/>
</dbReference>
<proteinExistence type="predicted"/>
<protein>
    <submittedName>
        <fullName evidence="1">Uncharacterized protein</fullName>
    </submittedName>
</protein>
<comment type="caution">
    <text evidence="1">The sequence shown here is derived from an EMBL/GenBank/DDBJ whole genome shotgun (WGS) entry which is preliminary data.</text>
</comment>
<accession>A0AAN4ZCN8</accession>